<dbReference type="EMBL" id="LR797174">
    <property type="protein sequence ID" value="CAB4191533.1"/>
    <property type="molecule type" value="Genomic_DNA"/>
</dbReference>
<evidence type="ECO:0000256" key="1">
    <source>
        <dbReference type="SAM" id="Phobius"/>
    </source>
</evidence>
<organism evidence="2">
    <name type="scientific">uncultured Caudovirales phage</name>
    <dbReference type="NCBI Taxonomy" id="2100421"/>
    <lineage>
        <taxon>Viruses</taxon>
        <taxon>Duplodnaviria</taxon>
        <taxon>Heunggongvirae</taxon>
        <taxon>Uroviricota</taxon>
        <taxon>Caudoviricetes</taxon>
        <taxon>Peduoviridae</taxon>
        <taxon>Maltschvirus</taxon>
        <taxon>Maltschvirus maltsch</taxon>
    </lineage>
</organism>
<accession>A0A6J5LPT4</accession>
<evidence type="ECO:0000313" key="2">
    <source>
        <dbReference type="EMBL" id="CAB4135017.1"/>
    </source>
</evidence>
<evidence type="ECO:0000313" key="3">
    <source>
        <dbReference type="EMBL" id="CAB4191533.1"/>
    </source>
</evidence>
<keyword evidence="1" id="KW-1133">Transmembrane helix</keyword>
<dbReference type="EMBL" id="LR796291">
    <property type="protein sequence ID" value="CAB4135017.1"/>
    <property type="molecule type" value="Genomic_DNA"/>
</dbReference>
<sequence>MYGDGMKLKLVIAEAIGVLTACIGVYMFNIKLGLIASGLAIVAMIEANA</sequence>
<reference evidence="2" key="1">
    <citation type="submission" date="2020-04" db="EMBL/GenBank/DDBJ databases">
        <authorList>
            <person name="Chiriac C."/>
            <person name="Salcher M."/>
            <person name="Ghai R."/>
            <person name="Kavagutti S V."/>
        </authorList>
    </citation>
    <scope>NUCLEOTIDE SEQUENCE</scope>
</reference>
<keyword evidence="1" id="KW-0472">Membrane</keyword>
<gene>
    <name evidence="3" type="ORF">UFOVP1226_52</name>
    <name evidence="2" type="ORF">UFOVP278_45</name>
</gene>
<keyword evidence="1" id="KW-0812">Transmembrane</keyword>
<feature type="transmembrane region" description="Helical" evidence="1">
    <location>
        <begin position="12"/>
        <end position="45"/>
    </location>
</feature>
<proteinExistence type="predicted"/>
<name>A0A6J5LPT4_9CAUD</name>
<protein>
    <submittedName>
        <fullName evidence="2">Uncharacterized protein</fullName>
    </submittedName>
</protein>